<dbReference type="InterPro" id="IPR043131">
    <property type="entry name" value="BCAT-like_N"/>
</dbReference>
<dbReference type="GO" id="GO:0016829">
    <property type="term" value="F:lyase activity"/>
    <property type="evidence" value="ECO:0007669"/>
    <property type="project" value="UniProtKB-KW"/>
</dbReference>
<dbReference type="Proteomes" id="UP000572635">
    <property type="component" value="Unassembled WGS sequence"/>
</dbReference>
<evidence type="ECO:0000313" key="2">
    <source>
        <dbReference type="EMBL" id="MBB5434724.1"/>
    </source>
</evidence>
<accession>A0A7W8VG76</accession>
<evidence type="ECO:0000256" key="1">
    <source>
        <dbReference type="ARBA" id="ARBA00009320"/>
    </source>
</evidence>
<dbReference type="Pfam" id="PF01063">
    <property type="entry name" value="Aminotran_4"/>
    <property type="match status" value="1"/>
</dbReference>
<keyword evidence="3" id="KW-1185">Reference proteome</keyword>
<dbReference type="GO" id="GO:0008483">
    <property type="term" value="F:transaminase activity"/>
    <property type="evidence" value="ECO:0007669"/>
    <property type="project" value="UniProtKB-KW"/>
</dbReference>
<proteinExistence type="inferred from homology"/>
<dbReference type="Gene3D" id="3.20.10.10">
    <property type="entry name" value="D-amino Acid Aminotransferase, subunit A, domain 2"/>
    <property type="match status" value="1"/>
</dbReference>
<dbReference type="InterPro" id="IPR043132">
    <property type="entry name" value="BCAT-like_C"/>
</dbReference>
<dbReference type="EMBL" id="JACHDB010000001">
    <property type="protein sequence ID" value="MBB5434724.1"/>
    <property type="molecule type" value="Genomic_DNA"/>
</dbReference>
<keyword evidence="2" id="KW-0032">Aminotransferase</keyword>
<organism evidence="2 3">
    <name type="scientific">Nocardiopsis composta</name>
    <dbReference type="NCBI Taxonomy" id="157465"/>
    <lineage>
        <taxon>Bacteria</taxon>
        <taxon>Bacillati</taxon>
        <taxon>Actinomycetota</taxon>
        <taxon>Actinomycetes</taxon>
        <taxon>Streptosporangiales</taxon>
        <taxon>Nocardiopsidaceae</taxon>
        <taxon>Nocardiopsis</taxon>
    </lineage>
</organism>
<dbReference type="NCBIfam" id="NF006734">
    <property type="entry name" value="PRK09266.1"/>
    <property type="match status" value="1"/>
</dbReference>
<sequence length="263" mass="28251">MMHLDGRPVSAEELIGPALYGYGHFTTMRVEDLRVRGLSLHLERLAADCRFLFGTELDTGAVRERVREAAEREGSPLVVRVTVTDPGLELGRPGRDAHPRLLVTTRPAGPDRPGPLSLATVPFERDLPRVKGTGLLGTLVRRRAAQASGFDDALFLDRRSLVSEGATFNIAFLCRGTLLWPNAEHLPGTTMRLLSELAGDVGLASRSASVHVADLPGMEAALVTNAATGVRPVAAVDEFPFPVQAPVVERLAAAYRALPGEPL</sequence>
<dbReference type="InterPro" id="IPR001544">
    <property type="entry name" value="Aminotrans_IV"/>
</dbReference>
<evidence type="ECO:0000313" key="3">
    <source>
        <dbReference type="Proteomes" id="UP000572635"/>
    </source>
</evidence>
<comment type="caution">
    <text evidence="2">The sequence shown here is derived from an EMBL/GenBank/DDBJ whole genome shotgun (WGS) entry which is preliminary data.</text>
</comment>
<dbReference type="SUPFAM" id="SSF56752">
    <property type="entry name" value="D-aminoacid aminotransferase-like PLP-dependent enzymes"/>
    <property type="match status" value="1"/>
</dbReference>
<protein>
    <submittedName>
        <fullName evidence="2">Branched-subunit amino acid aminotransferase/4-amino-4-deoxychorismate lyase</fullName>
    </submittedName>
</protein>
<keyword evidence="2" id="KW-0808">Transferase</keyword>
<dbReference type="PANTHER" id="PTHR42743">
    <property type="entry name" value="AMINO-ACID AMINOTRANSFERASE"/>
    <property type="match status" value="1"/>
</dbReference>
<dbReference type="Gene3D" id="3.30.470.10">
    <property type="match status" value="1"/>
</dbReference>
<gene>
    <name evidence="2" type="ORF">HDA36_004808</name>
</gene>
<keyword evidence="2" id="KW-0456">Lyase</keyword>
<dbReference type="InterPro" id="IPR036038">
    <property type="entry name" value="Aminotransferase-like"/>
</dbReference>
<dbReference type="GO" id="GO:0046394">
    <property type="term" value="P:carboxylic acid biosynthetic process"/>
    <property type="evidence" value="ECO:0007669"/>
    <property type="project" value="UniProtKB-ARBA"/>
</dbReference>
<dbReference type="PANTHER" id="PTHR42743:SF11">
    <property type="entry name" value="AMINODEOXYCHORISMATE LYASE"/>
    <property type="match status" value="1"/>
</dbReference>
<reference evidence="2 3" key="1">
    <citation type="submission" date="2020-08" db="EMBL/GenBank/DDBJ databases">
        <title>Sequencing the genomes of 1000 actinobacteria strains.</title>
        <authorList>
            <person name="Klenk H.-P."/>
        </authorList>
    </citation>
    <scope>NUCLEOTIDE SEQUENCE [LARGE SCALE GENOMIC DNA]</scope>
    <source>
        <strain evidence="2 3">DSM 44551</strain>
    </source>
</reference>
<dbReference type="AlphaFoldDB" id="A0A7W8VG76"/>
<comment type="similarity">
    <text evidence="1">Belongs to the class-IV pyridoxal-phosphate-dependent aminotransferase family.</text>
</comment>
<name>A0A7W8VG76_9ACTN</name>
<dbReference type="InterPro" id="IPR050571">
    <property type="entry name" value="Class-IV_PLP-Dep_Aminotrnsfr"/>
</dbReference>